<dbReference type="Proteomes" id="UP000006729">
    <property type="component" value="Unassembled WGS sequence"/>
</dbReference>
<comment type="caution">
    <text evidence="1">The sequence shown here is derived from an EMBL/GenBank/DDBJ whole genome shotgun (WGS) entry which is preliminary data.</text>
</comment>
<organism evidence="1 2">
    <name type="scientific">Populus trichocarpa</name>
    <name type="common">Western balsam poplar</name>
    <name type="synonym">Populus balsamifera subsp. trichocarpa</name>
    <dbReference type="NCBI Taxonomy" id="3694"/>
    <lineage>
        <taxon>Eukaryota</taxon>
        <taxon>Viridiplantae</taxon>
        <taxon>Streptophyta</taxon>
        <taxon>Embryophyta</taxon>
        <taxon>Tracheophyta</taxon>
        <taxon>Spermatophyta</taxon>
        <taxon>Magnoliopsida</taxon>
        <taxon>eudicotyledons</taxon>
        <taxon>Gunneridae</taxon>
        <taxon>Pentapetalae</taxon>
        <taxon>rosids</taxon>
        <taxon>fabids</taxon>
        <taxon>Malpighiales</taxon>
        <taxon>Salicaceae</taxon>
        <taxon>Saliceae</taxon>
        <taxon>Populus</taxon>
    </lineage>
</organism>
<reference evidence="1 2" key="1">
    <citation type="journal article" date="2006" name="Science">
        <title>The genome of black cottonwood, Populus trichocarpa (Torr. &amp; Gray).</title>
        <authorList>
            <person name="Tuskan G.A."/>
            <person name="Difazio S."/>
            <person name="Jansson S."/>
            <person name="Bohlmann J."/>
            <person name="Grigoriev I."/>
            <person name="Hellsten U."/>
            <person name="Putnam N."/>
            <person name="Ralph S."/>
            <person name="Rombauts S."/>
            <person name="Salamov A."/>
            <person name="Schein J."/>
            <person name="Sterck L."/>
            <person name="Aerts A."/>
            <person name="Bhalerao R.R."/>
            <person name="Bhalerao R.P."/>
            <person name="Blaudez D."/>
            <person name="Boerjan W."/>
            <person name="Brun A."/>
            <person name="Brunner A."/>
            <person name="Busov V."/>
            <person name="Campbell M."/>
            <person name="Carlson J."/>
            <person name="Chalot M."/>
            <person name="Chapman J."/>
            <person name="Chen G.L."/>
            <person name="Cooper D."/>
            <person name="Coutinho P.M."/>
            <person name="Couturier J."/>
            <person name="Covert S."/>
            <person name="Cronk Q."/>
            <person name="Cunningham R."/>
            <person name="Davis J."/>
            <person name="Degroeve S."/>
            <person name="Dejardin A."/>
            <person name="Depamphilis C."/>
            <person name="Detter J."/>
            <person name="Dirks B."/>
            <person name="Dubchak I."/>
            <person name="Duplessis S."/>
            <person name="Ehlting J."/>
            <person name="Ellis B."/>
            <person name="Gendler K."/>
            <person name="Goodstein D."/>
            <person name="Gribskov M."/>
            <person name="Grimwood J."/>
            <person name="Groover A."/>
            <person name="Gunter L."/>
            <person name="Hamberger B."/>
            <person name="Heinze B."/>
            <person name="Helariutta Y."/>
            <person name="Henrissat B."/>
            <person name="Holligan D."/>
            <person name="Holt R."/>
            <person name="Huang W."/>
            <person name="Islam-Faridi N."/>
            <person name="Jones S."/>
            <person name="Jones-Rhoades M."/>
            <person name="Jorgensen R."/>
            <person name="Joshi C."/>
            <person name="Kangasjarvi J."/>
            <person name="Karlsson J."/>
            <person name="Kelleher C."/>
            <person name="Kirkpatrick R."/>
            <person name="Kirst M."/>
            <person name="Kohler A."/>
            <person name="Kalluri U."/>
            <person name="Larimer F."/>
            <person name="Leebens-Mack J."/>
            <person name="Leple J.C."/>
            <person name="Locascio P."/>
            <person name="Lou Y."/>
            <person name="Lucas S."/>
            <person name="Martin F."/>
            <person name="Montanini B."/>
            <person name="Napoli C."/>
            <person name="Nelson D.R."/>
            <person name="Nelson C."/>
            <person name="Nieminen K."/>
            <person name="Nilsson O."/>
            <person name="Pereda V."/>
            <person name="Peter G."/>
            <person name="Philippe R."/>
            <person name="Pilate G."/>
            <person name="Poliakov A."/>
            <person name="Razumovskaya J."/>
            <person name="Richardson P."/>
            <person name="Rinaldi C."/>
            <person name="Ritland K."/>
            <person name="Rouze P."/>
            <person name="Ryaboy D."/>
            <person name="Schmutz J."/>
            <person name="Schrader J."/>
            <person name="Segerman B."/>
            <person name="Shin H."/>
            <person name="Siddiqui A."/>
            <person name="Sterky F."/>
            <person name="Terry A."/>
            <person name="Tsai C.J."/>
            <person name="Uberbacher E."/>
            <person name="Unneberg P."/>
            <person name="Vahala J."/>
            <person name="Wall K."/>
            <person name="Wessler S."/>
            <person name="Yang G."/>
            <person name="Yin T."/>
            <person name="Douglas C."/>
            <person name="Marra M."/>
            <person name="Sandberg G."/>
            <person name="Van de Peer Y."/>
            <person name="Rokhsar D."/>
        </authorList>
    </citation>
    <scope>NUCLEOTIDE SEQUENCE [LARGE SCALE GENOMIC DNA]</scope>
    <source>
        <strain evidence="2">cv. Nisqually</strain>
    </source>
</reference>
<proteinExistence type="predicted"/>
<protein>
    <submittedName>
        <fullName evidence="1">Uncharacterized protein</fullName>
    </submittedName>
</protein>
<dbReference type="EMBL" id="MU628133">
    <property type="protein sequence ID" value="KAI9215727.1"/>
    <property type="molecule type" value="Genomic_DNA"/>
</dbReference>
<evidence type="ECO:0000313" key="1">
    <source>
        <dbReference type="EMBL" id="KAI9215727.1"/>
    </source>
</evidence>
<evidence type="ECO:0000313" key="2">
    <source>
        <dbReference type="Proteomes" id="UP000006729"/>
    </source>
</evidence>
<keyword evidence="2" id="KW-1185">Reference proteome</keyword>
<name>A0ACC0RHI9_POPTR</name>
<accession>A0ACC0RHI9</accession>
<gene>
    <name evidence="1" type="ORF">POPTR_T045375v4</name>
</gene>
<sequence length="807" mass="92582">MFSQPLSTTLSTTNHPLLYNHYIYASPSHVDRTKRITVSQDTNINKLQNSIAKRIGLDLSNEDEELYRASKLSKELTKKQKWVLILDDLWKAIELHKVGVPIQAVKGCQLIVTTRLENVCQQMGKQHIIKVEPISKEEAWALFIERLGHDTALSPEVEQIAKFVARECDRLPLGIITMAATMRGVVDVREWRNALEELKESKVRKDDMEPEVFHVLRFSYNHLSDSALQQSFLYCALFPKDFKIRREDLIAYLIDEGVIKGLKSREAEFNKGHSILNKLERVCLLESAEEGYVKMHDLIRDMAIQILQENSQGMVKAGAQLRELPGEEEWTEHLMRVSLMHNEIKEIPSSHSPRCPYLSTLLLCRNSEMQFIADSFFEQLRGLKVLDLSRTNITKLPDSVSELVSLTALLLIGCNMLRHVPSLEKLRALKRLDLSGTWALEKIPQGMECLCNLRYLRMNGCGEKEFPRGLLPKLSHLQVFLLEEWIPPTTKDNRKGLPALITVKGKEVACLSKLESLACHFEYYSDYVEYVKSRDETKSLTTYQIREGLPDKYYNYYHDDFRRKTIVLSNLSIDKDGDFQVMFLKDIQHLVIDNYDDATSLCDFWSLIKNATELEAIEISSCNSMESLVSSSWFRSAPLPSPSYSGIFSGLKEFKCYGCRRMKKLFPLVLLPSLINLERIVVAGCGKMEEIIGGTRSDEEGVIGEESSTDLKLPKLRSLKLIRLPELKSICSAKLICDSLEVIDVYNCEKLKRIPICLSLLENGEPSPPPSLRNIVIKPREWWESVEEWEHPNTKDVLRPFVRFYRG</sequence>